<dbReference type="Pfam" id="PF20499">
    <property type="entry name" value="DUF6729"/>
    <property type="match status" value="1"/>
</dbReference>
<dbReference type="EMBL" id="JAHRIQ010051626">
    <property type="protein sequence ID" value="MEQ2238363.1"/>
    <property type="molecule type" value="Genomic_DNA"/>
</dbReference>
<evidence type="ECO:0000313" key="2">
    <source>
        <dbReference type="EMBL" id="MEQ2238363.1"/>
    </source>
</evidence>
<dbReference type="Proteomes" id="UP001482620">
    <property type="component" value="Unassembled WGS sequence"/>
</dbReference>
<dbReference type="PANTHER" id="PTHR24401:SF29">
    <property type="entry name" value="SI:CH211-243P7.3-RELATED"/>
    <property type="match status" value="1"/>
</dbReference>
<evidence type="ECO:0000259" key="1">
    <source>
        <dbReference type="Pfam" id="PF20499"/>
    </source>
</evidence>
<organism evidence="2 3">
    <name type="scientific">Ilyodon furcidens</name>
    <name type="common">goldbreast splitfin</name>
    <dbReference type="NCBI Taxonomy" id="33524"/>
    <lineage>
        <taxon>Eukaryota</taxon>
        <taxon>Metazoa</taxon>
        <taxon>Chordata</taxon>
        <taxon>Craniata</taxon>
        <taxon>Vertebrata</taxon>
        <taxon>Euteleostomi</taxon>
        <taxon>Actinopterygii</taxon>
        <taxon>Neopterygii</taxon>
        <taxon>Teleostei</taxon>
        <taxon>Neoteleostei</taxon>
        <taxon>Acanthomorphata</taxon>
        <taxon>Ovalentaria</taxon>
        <taxon>Atherinomorphae</taxon>
        <taxon>Cyprinodontiformes</taxon>
        <taxon>Goodeidae</taxon>
        <taxon>Ilyodon</taxon>
    </lineage>
</organism>
<feature type="domain" description="DUF6729" evidence="1">
    <location>
        <begin position="23"/>
        <end position="116"/>
    </location>
</feature>
<accession>A0ABV0U2F6</accession>
<feature type="non-terminal residue" evidence="2">
    <location>
        <position position="481"/>
    </location>
</feature>
<sequence length="481" mass="54135">MPSVQEGGRRVVTGHHRAAAPTYSCLFPAVLTYKLSTDLKVVAQLRSRSLGNSATRLYNTLREHHTESWMRRSIHYLGVCEQFLFSCSVSKQSAPPPPMPPVQSPVWLLTVYGYDVVTRLEEYKARITSTFGSILKMDSTKKVTKKLAGAASDTAAWVTNVGNEHGQVLMSVLTCSEGSEGLDAMAAGLMRRYRVAEVPPPVLMYVDRDRCNRDGVSKTAALFHEWGNLVVRLDIWHLMQRFACGVTSESHELYPTFMKQLSHCIFEVDSGDARRLTEAKRSYLGRKHGMVDLSDAEVVRRISKKEWRLHCQRRTRGAENTALLIQNLLDTFRGPAGRNTLNIPLLDDLRIQDIWDTQRRHLSCIQDPPGVQLYTQTGTLMKGGISLPDYRCARGSTSLESFHLHLDRFIPGTSASARYFQAFLVDGVVRWNEDRATAPAAETRTSLHSYCGHLKHALNQKSQRVLGHQMVEDFTRPAAYT</sequence>
<reference evidence="2 3" key="1">
    <citation type="submission" date="2021-06" db="EMBL/GenBank/DDBJ databases">
        <authorList>
            <person name="Palmer J.M."/>
        </authorList>
    </citation>
    <scope>NUCLEOTIDE SEQUENCE [LARGE SCALE GENOMIC DNA]</scope>
    <source>
        <strain evidence="3">if_2019</strain>
        <tissue evidence="2">Muscle</tissue>
    </source>
</reference>
<protein>
    <recommendedName>
        <fullName evidence="1">DUF6729 domain-containing protein</fullName>
    </recommendedName>
</protein>
<dbReference type="InterPro" id="IPR046616">
    <property type="entry name" value="DUF6729"/>
</dbReference>
<proteinExistence type="predicted"/>
<evidence type="ECO:0000313" key="3">
    <source>
        <dbReference type="Proteomes" id="UP001482620"/>
    </source>
</evidence>
<dbReference type="PANTHER" id="PTHR24401">
    <property type="entry name" value="SI:CH211-243P7.3-RELATED"/>
    <property type="match status" value="1"/>
</dbReference>
<gene>
    <name evidence="2" type="ORF">ILYODFUR_032467</name>
</gene>
<name>A0ABV0U2F6_9TELE</name>
<comment type="caution">
    <text evidence="2">The sequence shown here is derived from an EMBL/GenBank/DDBJ whole genome shotgun (WGS) entry which is preliminary data.</text>
</comment>
<keyword evidence="3" id="KW-1185">Reference proteome</keyword>